<dbReference type="EMBL" id="MEUB01000027">
    <property type="protein sequence ID" value="OGC22587.1"/>
    <property type="molecule type" value="Genomic_DNA"/>
</dbReference>
<dbReference type="InterPro" id="IPR051533">
    <property type="entry name" value="WaaL-like"/>
</dbReference>
<protein>
    <recommendedName>
        <fullName evidence="4">O-antigen polymerase</fullName>
    </recommendedName>
</protein>
<feature type="transmembrane region" description="Helical" evidence="1">
    <location>
        <begin position="35"/>
        <end position="51"/>
    </location>
</feature>
<evidence type="ECO:0000313" key="2">
    <source>
        <dbReference type="EMBL" id="OGC22587.1"/>
    </source>
</evidence>
<comment type="caution">
    <text evidence="2">The sequence shown here is derived from an EMBL/GenBank/DDBJ whole genome shotgun (WGS) entry which is preliminary data.</text>
</comment>
<keyword evidence="1" id="KW-0472">Membrane</keyword>
<gene>
    <name evidence="2" type="ORF">A2310_07475</name>
</gene>
<feature type="transmembrane region" description="Helical" evidence="1">
    <location>
        <begin position="12"/>
        <end position="29"/>
    </location>
</feature>
<keyword evidence="1" id="KW-1133">Transmembrane helix</keyword>
<organism evidence="2 3">
    <name type="scientific">candidate division WOR-1 bacterium RIFOXYB2_FULL_37_13</name>
    <dbReference type="NCBI Taxonomy" id="1802579"/>
    <lineage>
        <taxon>Bacteria</taxon>
        <taxon>Bacillati</taxon>
        <taxon>Saganbacteria</taxon>
    </lineage>
</organism>
<dbReference type="Proteomes" id="UP000178417">
    <property type="component" value="Unassembled WGS sequence"/>
</dbReference>
<reference evidence="2 3" key="1">
    <citation type="journal article" date="2016" name="Nat. Commun.">
        <title>Thousands of microbial genomes shed light on interconnected biogeochemical processes in an aquifer system.</title>
        <authorList>
            <person name="Anantharaman K."/>
            <person name="Brown C.T."/>
            <person name="Hug L.A."/>
            <person name="Sharon I."/>
            <person name="Castelle C.J."/>
            <person name="Probst A.J."/>
            <person name="Thomas B.C."/>
            <person name="Singh A."/>
            <person name="Wilkins M.J."/>
            <person name="Karaoz U."/>
            <person name="Brodie E.L."/>
            <person name="Williams K.H."/>
            <person name="Hubbard S.S."/>
            <person name="Banfield J.F."/>
        </authorList>
    </citation>
    <scope>NUCLEOTIDE SEQUENCE [LARGE SCALE GENOMIC DNA]</scope>
</reference>
<evidence type="ECO:0008006" key="4">
    <source>
        <dbReference type="Google" id="ProtNLM"/>
    </source>
</evidence>
<keyword evidence="1" id="KW-0812">Transmembrane</keyword>
<feature type="transmembrane region" description="Helical" evidence="1">
    <location>
        <begin position="58"/>
        <end position="78"/>
    </location>
</feature>
<feature type="transmembrane region" description="Helical" evidence="1">
    <location>
        <begin position="117"/>
        <end position="141"/>
    </location>
</feature>
<accession>A0A1F4SQG4</accession>
<evidence type="ECO:0000313" key="3">
    <source>
        <dbReference type="Proteomes" id="UP000178417"/>
    </source>
</evidence>
<dbReference type="PANTHER" id="PTHR37422:SF13">
    <property type="entry name" value="LIPOPOLYSACCHARIDE BIOSYNTHESIS PROTEIN PA4999-RELATED"/>
    <property type="match status" value="1"/>
</dbReference>
<name>A0A1F4SQG4_UNCSA</name>
<proteinExistence type="predicted"/>
<feature type="transmembrane region" description="Helical" evidence="1">
    <location>
        <begin position="84"/>
        <end position="105"/>
    </location>
</feature>
<sequence length="434" mass="49485">MNNLKISAQNSINYLLIFTAFMSGWIYSANTMFELRFSYIAILIVLLYWLMKSKMISINNVFIFIFFIIILTSFYNVFQGNDTAVLVSKQMMGILLNAVVFYLLLKFNKFEVGKLFNIYLNIALVVGAIGIFQEVSFLIHFERGYDFFNGIIPGWRLATGNSFLLRTNSIMREPSGYAVLMMPAFFVSLTSIFGNSVRFISNWKSLAIILSVILTFSTVGFFGVGISFLLLLINNRNVKYLFISIVIILVSSFLIYNSISEVKRRIDDSIGFISGQRSLSVGAINVSSFAFFSNAMVAFKSFSVNPIFGSGLGSHELSYHKYIGNIIGGDSIISEVSVEDANSLFLRLLSETGLLGISLVFIFLIRFYISKNKDNDNYSWAINNGILVLFLLHLMRVGHYFEEGLFFFFWMYYFSKKNLFVRSKQIMLDQELEL</sequence>
<feature type="transmembrane region" description="Helical" evidence="1">
    <location>
        <begin position="352"/>
        <end position="369"/>
    </location>
</feature>
<feature type="transmembrane region" description="Helical" evidence="1">
    <location>
        <begin position="240"/>
        <end position="259"/>
    </location>
</feature>
<dbReference type="PANTHER" id="PTHR37422">
    <property type="entry name" value="TEICHURONIC ACID BIOSYNTHESIS PROTEIN TUAE"/>
    <property type="match status" value="1"/>
</dbReference>
<dbReference type="STRING" id="1802579.A2310_07475"/>
<feature type="transmembrane region" description="Helical" evidence="1">
    <location>
        <begin position="206"/>
        <end position="233"/>
    </location>
</feature>
<feature type="transmembrane region" description="Helical" evidence="1">
    <location>
        <begin position="177"/>
        <end position="200"/>
    </location>
</feature>
<dbReference type="AlphaFoldDB" id="A0A1F4SQG4"/>
<evidence type="ECO:0000256" key="1">
    <source>
        <dbReference type="SAM" id="Phobius"/>
    </source>
</evidence>
<feature type="transmembrane region" description="Helical" evidence="1">
    <location>
        <begin position="279"/>
        <end position="299"/>
    </location>
</feature>